<dbReference type="InterPro" id="IPR036942">
    <property type="entry name" value="Beta-barrel_TonB_sf"/>
</dbReference>
<dbReference type="PANTHER" id="PTHR47234:SF3">
    <property type="entry name" value="SECRETIN_TONB SHORT N-TERMINAL DOMAIN-CONTAINING PROTEIN"/>
    <property type="match status" value="1"/>
</dbReference>
<keyword evidence="7 8" id="KW-0998">Cell outer membrane</keyword>
<evidence type="ECO:0000256" key="4">
    <source>
        <dbReference type="ARBA" id="ARBA00022692"/>
    </source>
</evidence>
<dbReference type="SUPFAM" id="SSF56935">
    <property type="entry name" value="Porins"/>
    <property type="match status" value="1"/>
</dbReference>
<dbReference type="Pfam" id="PF07715">
    <property type="entry name" value="Plug"/>
    <property type="match status" value="1"/>
</dbReference>
<proteinExistence type="inferred from homology"/>
<dbReference type="CDD" id="cd01347">
    <property type="entry name" value="ligand_gated_channel"/>
    <property type="match status" value="1"/>
</dbReference>
<dbReference type="InterPro" id="IPR000531">
    <property type="entry name" value="Beta-barrel_TonB"/>
</dbReference>
<evidence type="ECO:0000256" key="8">
    <source>
        <dbReference type="PROSITE-ProRule" id="PRU01360"/>
    </source>
</evidence>
<evidence type="ECO:0000256" key="6">
    <source>
        <dbReference type="ARBA" id="ARBA00023136"/>
    </source>
</evidence>
<keyword evidence="2 8" id="KW-0813">Transport</keyword>
<evidence type="ECO:0000313" key="13">
    <source>
        <dbReference type="Proteomes" id="UP001525566"/>
    </source>
</evidence>
<sequence length="814" mass="89509">MKIIYTSVLFLGTVSMFYSQNTNDTISKESRIEEISVTGSRNKKRTVTNTPVPVDVIDIKQVSQSTGQIEVNQLLQFSAPSFNSNKQSGSDGADAVDPATLRGLGPDQTLLLLNGKRYHQSSLINLFGTKGRGNTGSDMNTIPIGAIKRIEVLRDGASAQYGSDAIAGVINVILNDRNQGFEGNAFYGMNLFKSPGDKDVVSERKIDGTTFNFNGNLGTKIGNNGGFGNFTVEFVNKDRTIRNANPEKYSSPREKFGDAKSQNIYFFGNIELPLSDGLKFYSRQGFSHRKTNAYAWTRSADADGNVPEVYPNGFNPMQNTSITDFTFDNGLKFKVADWDVDFYNAFGSNRFTYEIDNTINATLGIKSPTSFNAGGHSLLQNTTGFNASKQFKVLEGLNVAFGSEFRYEKFEIIKGEEASYAMYDINGNIVTPNTPQGLLVTNPLSGTTPLSVRPGGSQGFPGYSQAVDKNRNNFAAYVDTELDITKSWMISVAGRFENYNDFGSTLNGKFATRYAFTPQFAFRGSVSTGFRAPSLAQKYYSLQFTNFQGGNLVTIQLASNDSDLAKTVGIPQLKQETSLNGSAGFTFNTGKFTATIDGYYIKVKDRIVLTGNFSQDDDAIGGILADNHIDQAQFFTNAIDTRTKGVDVILNYTENLGSGKLTATLAGNYNEMEITKVNTSEKLKGKEEVYLSPRERAFILASAPKTKINLNLNYKIDKFNANLQLVRFDKVKLIGYSGADDYQLYGAKVTTDISFGYEFSKNFNLTIGSKNLFNRYPTLQTAHVDGNTESGGIFDPVQMGFAGRQAFARLNFKF</sequence>
<dbReference type="RefSeq" id="WP_259841540.1">
    <property type="nucleotide sequence ID" value="NZ_JAOAMU010000008.1"/>
</dbReference>
<evidence type="ECO:0000256" key="5">
    <source>
        <dbReference type="ARBA" id="ARBA00023077"/>
    </source>
</evidence>
<protein>
    <submittedName>
        <fullName evidence="12">TonB-dependent receptor</fullName>
    </submittedName>
</protein>
<keyword evidence="3 8" id="KW-1134">Transmembrane beta strand</keyword>
<name>A0ABT2J0X1_9FLAO</name>
<dbReference type="Gene3D" id="2.40.170.20">
    <property type="entry name" value="TonB-dependent receptor, beta-barrel domain"/>
    <property type="match status" value="1"/>
</dbReference>
<dbReference type="Gene3D" id="2.170.130.10">
    <property type="entry name" value="TonB-dependent receptor, plug domain"/>
    <property type="match status" value="1"/>
</dbReference>
<dbReference type="PANTHER" id="PTHR47234">
    <property type="match status" value="1"/>
</dbReference>
<comment type="subcellular location">
    <subcellularLocation>
        <location evidence="1 8">Cell outer membrane</location>
        <topology evidence="1 8">Multi-pass membrane protein</topology>
    </subcellularLocation>
</comment>
<keyword evidence="6 8" id="KW-0472">Membrane</keyword>
<evidence type="ECO:0000256" key="3">
    <source>
        <dbReference type="ARBA" id="ARBA00022452"/>
    </source>
</evidence>
<gene>
    <name evidence="12" type="ORF">N0B48_21865</name>
</gene>
<keyword evidence="12" id="KW-0675">Receptor</keyword>
<keyword evidence="4 8" id="KW-0812">Transmembrane</keyword>
<evidence type="ECO:0000259" key="10">
    <source>
        <dbReference type="Pfam" id="PF00593"/>
    </source>
</evidence>
<evidence type="ECO:0000256" key="9">
    <source>
        <dbReference type="RuleBase" id="RU003357"/>
    </source>
</evidence>
<evidence type="ECO:0000256" key="7">
    <source>
        <dbReference type="ARBA" id="ARBA00023237"/>
    </source>
</evidence>
<keyword evidence="5 9" id="KW-0798">TonB box</keyword>
<dbReference type="EMBL" id="JAOAMU010000008">
    <property type="protein sequence ID" value="MCT2564552.1"/>
    <property type="molecule type" value="Genomic_DNA"/>
</dbReference>
<organism evidence="12 13">
    <name type="scientific">Chryseobacterium herbae</name>
    <dbReference type="NCBI Taxonomy" id="2976476"/>
    <lineage>
        <taxon>Bacteria</taxon>
        <taxon>Pseudomonadati</taxon>
        <taxon>Bacteroidota</taxon>
        <taxon>Flavobacteriia</taxon>
        <taxon>Flavobacteriales</taxon>
        <taxon>Weeksellaceae</taxon>
        <taxon>Chryseobacterium group</taxon>
        <taxon>Chryseobacterium</taxon>
    </lineage>
</organism>
<dbReference type="Proteomes" id="UP001525566">
    <property type="component" value="Unassembled WGS sequence"/>
</dbReference>
<evidence type="ECO:0000256" key="2">
    <source>
        <dbReference type="ARBA" id="ARBA00022448"/>
    </source>
</evidence>
<dbReference type="InterPro" id="IPR012910">
    <property type="entry name" value="Plug_dom"/>
</dbReference>
<dbReference type="Pfam" id="PF00593">
    <property type="entry name" value="TonB_dep_Rec_b-barrel"/>
    <property type="match status" value="1"/>
</dbReference>
<feature type="domain" description="TonB-dependent receptor plug" evidence="11">
    <location>
        <begin position="48"/>
        <end position="169"/>
    </location>
</feature>
<accession>A0ABT2J0X1</accession>
<comment type="similarity">
    <text evidence="8 9">Belongs to the TonB-dependent receptor family.</text>
</comment>
<feature type="domain" description="TonB-dependent receptor-like beta-barrel" evidence="10">
    <location>
        <begin position="287"/>
        <end position="772"/>
    </location>
</feature>
<comment type="caution">
    <text evidence="12">The sequence shown here is derived from an EMBL/GenBank/DDBJ whole genome shotgun (WGS) entry which is preliminary data.</text>
</comment>
<reference evidence="12 13" key="1">
    <citation type="submission" date="2022-09" db="EMBL/GenBank/DDBJ databases">
        <title>Chryseobacterium oleae sp.nov., isolated from the inter-root soil of Pyrola calliantha H. Andr. in Tibet.</title>
        <authorList>
            <person name="Li Z."/>
        </authorList>
    </citation>
    <scope>NUCLEOTIDE SEQUENCE [LARGE SCALE GENOMIC DNA]</scope>
    <source>
        <strain evidence="13">pc1-10</strain>
    </source>
</reference>
<evidence type="ECO:0000256" key="1">
    <source>
        <dbReference type="ARBA" id="ARBA00004571"/>
    </source>
</evidence>
<evidence type="ECO:0000259" key="11">
    <source>
        <dbReference type="Pfam" id="PF07715"/>
    </source>
</evidence>
<dbReference type="InterPro" id="IPR037066">
    <property type="entry name" value="Plug_dom_sf"/>
</dbReference>
<dbReference type="PROSITE" id="PS52016">
    <property type="entry name" value="TONB_DEPENDENT_REC_3"/>
    <property type="match status" value="1"/>
</dbReference>
<evidence type="ECO:0000313" key="12">
    <source>
        <dbReference type="EMBL" id="MCT2564552.1"/>
    </source>
</evidence>
<dbReference type="InterPro" id="IPR039426">
    <property type="entry name" value="TonB-dep_rcpt-like"/>
</dbReference>
<keyword evidence="13" id="KW-1185">Reference proteome</keyword>